<comment type="caution">
    <text evidence="2">The sequence shown here is derived from an EMBL/GenBank/DDBJ whole genome shotgun (WGS) entry which is preliminary data.</text>
</comment>
<reference evidence="2 3" key="2">
    <citation type="journal article" date="2016" name="Microb. Ecol.">
        <title>Genome Characteristics of a Novel Type I Methanotroph (Sn10-6) Isolated from a Flooded Indian Rice Field.</title>
        <authorList>
            <person name="Rahalkar M.C."/>
            <person name="Pandit P.S."/>
            <person name="Dhakephalkar P.K."/>
            <person name="Pore S."/>
            <person name="Arora P."/>
            <person name="Kapse N."/>
        </authorList>
    </citation>
    <scope>NUCLEOTIDE SEQUENCE [LARGE SCALE GENOMIC DNA]</scope>
    <source>
        <strain evidence="2 3">Sn10-6</strain>
    </source>
</reference>
<proteinExistence type="predicted"/>
<name>A0A0F3IHC7_9GAMM</name>
<feature type="chain" id="PRO_5002462314" evidence="1">
    <location>
        <begin position="24"/>
        <end position="95"/>
    </location>
</feature>
<keyword evidence="3" id="KW-1185">Reference proteome</keyword>
<gene>
    <name evidence="2" type="ORF">VZ94_13545</name>
</gene>
<evidence type="ECO:0000313" key="2">
    <source>
        <dbReference type="EMBL" id="KJV06082.1"/>
    </source>
</evidence>
<accession>A0A0F3IHC7</accession>
<protein>
    <submittedName>
        <fullName evidence="2">Uncharacterized protein</fullName>
    </submittedName>
</protein>
<feature type="signal peptide" evidence="1">
    <location>
        <begin position="1"/>
        <end position="23"/>
    </location>
</feature>
<dbReference type="OrthoDB" id="518142at2"/>
<dbReference type="AlphaFoldDB" id="A0A0F3IHC7"/>
<dbReference type="EMBL" id="LAJX01000135">
    <property type="protein sequence ID" value="KJV06082.1"/>
    <property type="molecule type" value="Genomic_DNA"/>
</dbReference>
<evidence type="ECO:0000313" key="3">
    <source>
        <dbReference type="Proteomes" id="UP000033684"/>
    </source>
</evidence>
<dbReference type="Proteomes" id="UP000033684">
    <property type="component" value="Unassembled WGS sequence"/>
</dbReference>
<dbReference type="RefSeq" id="WP_045779634.1">
    <property type="nucleotide sequence ID" value="NZ_LAJX01000135.1"/>
</dbReference>
<evidence type="ECO:0000256" key="1">
    <source>
        <dbReference type="SAM" id="SignalP"/>
    </source>
</evidence>
<sequence>MTMTSMHRLIWLGLLLLPRLASSNGLVTDGSVGAAKTLTGDYVLIPQSLGTTTGRNLFHSFTDFSIKPGQIVEFTGSAALKKRYYSCHWLRTLDD</sequence>
<organism evidence="2 3">
    <name type="scientific">Methylocucumis oryzae</name>
    <dbReference type="NCBI Taxonomy" id="1632867"/>
    <lineage>
        <taxon>Bacteria</taxon>
        <taxon>Pseudomonadati</taxon>
        <taxon>Pseudomonadota</taxon>
        <taxon>Gammaproteobacteria</taxon>
        <taxon>Methylococcales</taxon>
        <taxon>Methylococcaceae</taxon>
        <taxon>Methylocucumis</taxon>
    </lineage>
</organism>
<reference evidence="3" key="1">
    <citation type="submission" date="2015-03" db="EMBL/GenBank/DDBJ databases">
        <title>Draft genome sequence of a novel methanotroph (Sn10-6) isolated from flooded ricefield rhizosphere in India.</title>
        <authorList>
            <person name="Pandit P.S."/>
            <person name="Pore S.D."/>
            <person name="Arora P."/>
            <person name="Kapse N.G."/>
            <person name="Dhakephalkar P.K."/>
            <person name="Rahalkar M.C."/>
        </authorList>
    </citation>
    <scope>NUCLEOTIDE SEQUENCE [LARGE SCALE GENOMIC DNA]</scope>
    <source>
        <strain evidence="3">Sn10-6</strain>
    </source>
</reference>
<keyword evidence="1" id="KW-0732">Signal</keyword>